<dbReference type="EMBL" id="JANBOI010000151">
    <property type="protein sequence ID" value="KAJ1733280.1"/>
    <property type="molecule type" value="Genomic_DNA"/>
</dbReference>
<reference evidence="3" key="1">
    <citation type="submission" date="2022-07" db="EMBL/GenBank/DDBJ databases">
        <title>Phylogenomic reconstructions and comparative analyses of Kickxellomycotina fungi.</title>
        <authorList>
            <person name="Reynolds N.K."/>
            <person name="Stajich J.E."/>
            <person name="Barry K."/>
            <person name="Grigoriev I.V."/>
            <person name="Crous P."/>
            <person name="Smith M.E."/>
        </authorList>
    </citation>
    <scope>NUCLEOTIDE SEQUENCE</scope>
    <source>
        <strain evidence="3">BCRC 34381</strain>
    </source>
</reference>
<dbReference type="PANTHER" id="PTHR47219:SF20">
    <property type="entry name" value="TBC1 DOMAIN FAMILY MEMBER 2B"/>
    <property type="match status" value="1"/>
</dbReference>
<sequence length="666" mass="70050">MSLPRIGPTPHFEALVRAAHDSVHQDSRPAQGAHRISSRLARFTRRLVGGLLFGPKHDADATPELGDTRYLHTMEASQPQLHLAADAVATFGSGGASFVPNARLDPAQPAAAAAADRCSEIAPPDTGPRACGARTTRGPSAAQLAPSAPGATTPATRAADGSSTDGARHGAARRVGIRPPASRIAARRNINLTIPTARVPAFLPTMLAMPALSPACTSLNSEAVTASVTACGSVLASPAACSASADAKARLTFDIPPSLLDRPPFPTAPAGPISAHGMLCRLAGTRCSSPQSVGVGLRGSPAASLHADVCEEWGLFVAACLKDIDRRLVPGSECTSVAGSLREHGSHSVSYSESVSTAVVPQQPQPQQQRCLEGGLPRRWFAALDSGGYERLHELAARGIPAGLRRQVWMECAGALDMPAGAVDYFPPREEIELDLPRTAVIQEPPGCDGAGVAGLRHVLYGYTAANPGTGYCQGMNKIAHGLLSAGLDAVDALAMLRAMLDGGVLPADMFRPPMVVLQTDQQVLEELVARRLPRLAEHLHVRLGGAAPLAPVTVSWFLSLFVDCLPEHHRLRVWDMLFVRGYVAVFQACLGILEVCQEALLRCATPAAVYMLLQSVRGAMAHVDPDEFGECAFGGGAPAVSMAAIEEIRQQQQQQQLAWQPGAER</sequence>
<dbReference type="Pfam" id="PF00566">
    <property type="entry name" value="RabGAP-TBC"/>
    <property type="match status" value="1"/>
</dbReference>
<dbReference type="GO" id="GO:0005096">
    <property type="term" value="F:GTPase activator activity"/>
    <property type="evidence" value="ECO:0007669"/>
    <property type="project" value="TreeGrafter"/>
</dbReference>
<dbReference type="SMART" id="SM00164">
    <property type="entry name" value="TBC"/>
    <property type="match status" value="1"/>
</dbReference>
<organism evidence="3 4">
    <name type="scientific">Coemansia biformis</name>
    <dbReference type="NCBI Taxonomy" id="1286918"/>
    <lineage>
        <taxon>Eukaryota</taxon>
        <taxon>Fungi</taxon>
        <taxon>Fungi incertae sedis</taxon>
        <taxon>Zoopagomycota</taxon>
        <taxon>Kickxellomycotina</taxon>
        <taxon>Kickxellomycetes</taxon>
        <taxon>Kickxellales</taxon>
        <taxon>Kickxellaceae</taxon>
        <taxon>Coemansia</taxon>
    </lineage>
</organism>
<feature type="region of interest" description="Disordered" evidence="1">
    <location>
        <begin position="120"/>
        <end position="171"/>
    </location>
</feature>
<name>A0A9W7YFK2_9FUNG</name>
<proteinExistence type="predicted"/>
<gene>
    <name evidence="3" type="ORF">LPJ61_001641</name>
</gene>
<dbReference type="PANTHER" id="PTHR47219">
    <property type="entry name" value="RAB GTPASE-ACTIVATING PROTEIN 1-LIKE"/>
    <property type="match status" value="1"/>
</dbReference>
<evidence type="ECO:0000256" key="1">
    <source>
        <dbReference type="SAM" id="MobiDB-lite"/>
    </source>
</evidence>
<feature type="domain" description="Rab-GAP TBC" evidence="2">
    <location>
        <begin position="399"/>
        <end position="582"/>
    </location>
</feature>
<dbReference type="PROSITE" id="PS50086">
    <property type="entry name" value="TBC_RABGAP"/>
    <property type="match status" value="1"/>
</dbReference>
<dbReference type="InterPro" id="IPR035969">
    <property type="entry name" value="Rab-GAP_TBC_sf"/>
</dbReference>
<dbReference type="InterPro" id="IPR050302">
    <property type="entry name" value="Rab_GAP_TBC_domain"/>
</dbReference>
<evidence type="ECO:0000313" key="3">
    <source>
        <dbReference type="EMBL" id="KAJ1733280.1"/>
    </source>
</evidence>
<evidence type="ECO:0000259" key="2">
    <source>
        <dbReference type="PROSITE" id="PS50086"/>
    </source>
</evidence>
<dbReference type="OrthoDB" id="294251at2759"/>
<dbReference type="SUPFAM" id="SSF47923">
    <property type="entry name" value="Ypt/Rab-GAP domain of gyp1p"/>
    <property type="match status" value="2"/>
</dbReference>
<evidence type="ECO:0000313" key="4">
    <source>
        <dbReference type="Proteomes" id="UP001143981"/>
    </source>
</evidence>
<dbReference type="Gene3D" id="1.10.472.80">
    <property type="entry name" value="Ypt/Rab-GAP domain of gyp1p, domain 3"/>
    <property type="match status" value="1"/>
</dbReference>
<dbReference type="Proteomes" id="UP001143981">
    <property type="component" value="Unassembled WGS sequence"/>
</dbReference>
<keyword evidence="4" id="KW-1185">Reference proteome</keyword>
<accession>A0A9W7YFK2</accession>
<comment type="caution">
    <text evidence="3">The sequence shown here is derived from an EMBL/GenBank/DDBJ whole genome shotgun (WGS) entry which is preliminary data.</text>
</comment>
<dbReference type="Gene3D" id="1.10.8.270">
    <property type="entry name" value="putative rabgap domain of human tbc1 domain family member 14 like domains"/>
    <property type="match status" value="1"/>
</dbReference>
<dbReference type="AlphaFoldDB" id="A0A9W7YFK2"/>
<dbReference type="GO" id="GO:0031267">
    <property type="term" value="F:small GTPase binding"/>
    <property type="evidence" value="ECO:0007669"/>
    <property type="project" value="TreeGrafter"/>
</dbReference>
<dbReference type="InterPro" id="IPR000195">
    <property type="entry name" value="Rab-GAP-TBC_dom"/>
</dbReference>
<protein>
    <recommendedName>
        <fullName evidence="2">Rab-GAP TBC domain-containing protein</fullName>
    </recommendedName>
</protein>
<feature type="compositionally biased region" description="Low complexity" evidence="1">
    <location>
        <begin position="145"/>
        <end position="159"/>
    </location>
</feature>